<dbReference type="PROSITE" id="PS50995">
    <property type="entry name" value="HTH_MARR_2"/>
    <property type="match status" value="1"/>
</dbReference>
<reference evidence="2 3" key="1">
    <citation type="submission" date="2011-01" db="EMBL/GenBank/DDBJ databases">
        <authorList>
            <person name="Muzny D."/>
            <person name="Qin X."/>
            <person name="Deng J."/>
            <person name="Jiang H."/>
            <person name="Liu Y."/>
            <person name="Qu J."/>
            <person name="Song X.-Z."/>
            <person name="Zhang L."/>
            <person name="Thornton R."/>
            <person name="Coyle M."/>
            <person name="Francisco L."/>
            <person name="Jackson L."/>
            <person name="Javaid M."/>
            <person name="Korchina V."/>
            <person name="Kovar C."/>
            <person name="Mata R."/>
            <person name="Mathew T."/>
            <person name="Ngo R."/>
            <person name="Nguyen L."/>
            <person name="Nguyen N."/>
            <person name="Okwuonu G."/>
            <person name="Ongeri F."/>
            <person name="Pham C."/>
            <person name="Simmons D."/>
            <person name="Wilczek-Boney K."/>
            <person name="Hale W."/>
            <person name="Jakkamsetti A."/>
            <person name="Pham P."/>
            <person name="Ruth R."/>
            <person name="San Lucas F."/>
            <person name="Warren J."/>
            <person name="Zhang J."/>
            <person name="Zhao Z."/>
            <person name="Zhou C."/>
            <person name="Zhu D."/>
            <person name="Lee S."/>
            <person name="Bess C."/>
            <person name="Blankenburg K."/>
            <person name="Forbes L."/>
            <person name="Fu Q."/>
            <person name="Gubbala S."/>
            <person name="Hirani K."/>
            <person name="Jayaseelan J.C."/>
            <person name="Lara F."/>
            <person name="Munidasa M."/>
            <person name="Palculict T."/>
            <person name="Patil S."/>
            <person name="Pu L.-L."/>
            <person name="Saada N."/>
            <person name="Tang L."/>
            <person name="Weissenberger G."/>
            <person name="Zhu Y."/>
            <person name="Hemphill L."/>
            <person name="Shang Y."/>
            <person name="Youmans B."/>
            <person name="Ayvaz T."/>
            <person name="Ross M."/>
            <person name="Santibanez J."/>
            <person name="Aqrawi P."/>
            <person name="Gross S."/>
            <person name="Joshi V."/>
            <person name="Fowler G."/>
            <person name="Nazareth L."/>
            <person name="Reid J."/>
            <person name="Worley K."/>
            <person name="Petrosino J."/>
            <person name="Highlander S."/>
            <person name="Gibbs R."/>
        </authorList>
    </citation>
    <scope>NUCLEOTIDE SEQUENCE [LARGE SCALE GENOMIC DNA]</scope>
    <source>
        <strain evidence="2 3">ATCC 33394</strain>
    </source>
</reference>
<dbReference type="Gene3D" id="1.10.10.10">
    <property type="entry name" value="Winged helix-like DNA-binding domain superfamily/Winged helix DNA-binding domain"/>
    <property type="match status" value="1"/>
</dbReference>
<organism evidence="2 3">
    <name type="scientific">Kingella denitrificans ATCC 33394</name>
    <dbReference type="NCBI Taxonomy" id="888741"/>
    <lineage>
        <taxon>Bacteria</taxon>
        <taxon>Pseudomonadati</taxon>
        <taxon>Pseudomonadota</taxon>
        <taxon>Betaproteobacteria</taxon>
        <taxon>Neisseriales</taxon>
        <taxon>Neisseriaceae</taxon>
        <taxon>Kingella</taxon>
    </lineage>
</organism>
<dbReference type="Pfam" id="PF12802">
    <property type="entry name" value="MarR_2"/>
    <property type="match status" value="1"/>
</dbReference>
<feature type="domain" description="HTH marR-type" evidence="1">
    <location>
        <begin position="1"/>
        <end position="150"/>
    </location>
</feature>
<dbReference type="InterPro" id="IPR036390">
    <property type="entry name" value="WH_DNA-bd_sf"/>
</dbReference>
<accession>F0EWG9</accession>
<evidence type="ECO:0000313" key="3">
    <source>
        <dbReference type="Proteomes" id="UP000004088"/>
    </source>
</evidence>
<evidence type="ECO:0000259" key="1">
    <source>
        <dbReference type="PROSITE" id="PS50995"/>
    </source>
</evidence>
<dbReference type="SMART" id="SM00347">
    <property type="entry name" value="HTH_MARR"/>
    <property type="match status" value="1"/>
</dbReference>
<dbReference type="PANTHER" id="PTHR33164:SF89">
    <property type="entry name" value="MARR FAMILY REGULATORY PROTEIN"/>
    <property type="match status" value="1"/>
</dbReference>
<dbReference type="PANTHER" id="PTHR33164">
    <property type="entry name" value="TRANSCRIPTIONAL REGULATOR, MARR FAMILY"/>
    <property type="match status" value="1"/>
</dbReference>
<dbReference type="AlphaFoldDB" id="F0EWG9"/>
<dbReference type="Proteomes" id="UP000004088">
    <property type="component" value="Unassembled WGS sequence"/>
</dbReference>
<dbReference type="GO" id="GO:0006950">
    <property type="term" value="P:response to stress"/>
    <property type="evidence" value="ECO:0007669"/>
    <property type="project" value="TreeGrafter"/>
</dbReference>
<dbReference type="GO" id="GO:0003700">
    <property type="term" value="F:DNA-binding transcription factor activity"/>
    <property type="evidence" value="ECO:0007669"/>
    <property type="project" value="InterPro"/>
</dbReference>
<name>F0EWG9_9NEIS</name>
<dbReference type="InterPro" id="IPR036388">
    <property type="entry name" value="WH-like_DNA-bd_sf"/>
</dbReference>
<dbReference type="HOGENOM" id="CLU_083287_30_3_4"/>
<keyword evidence="3" id="KW-1185">Reference proteome</keyword>
<dbReference type="STRING" id="888741.HMPREF9098_0203"/>
<comment type="caution">
    <text evidence="2">The sequence shown here is derived from an EMBL/GenBank/DDBJ whole genome shotgun (WGS) entry which is preliminary data.</text>
</comment>
<gene>
    <name evidence="2" type="primary">marR</name>
    <name evidence="2" type="ORF">HMPREF9098_0203</name>
</gene>
<dbReference type="SUPFAM" id="SSF46785">
    <property type="entry name" value="Winged helix' DNA-binding domain"/>
    <property type="match status" value="1"/>
</dbReference>
<dbReference type="EMBL" id="AEWV01000005">
    <property type="protein sequence ID" value="EGC18397.1"/>
    <property type="molecule type" value="Genomic_DNA"/>
</dbReference>
<dbReference type="InterPro" id="IPR039422">
    <property type="entry name" value="MarR/SlyA-like"/>
</dbReference>
<sequence length="151" mass="17053">METQTLMNKSPISEFDELCELCTLGQNLYAQWAKQNGFSANEFYVLYYLSMRSGSTQQEIAEEWSLPKQTVSAVCKQLHTKGLLQHSPGAADRREKRLSLTAHGKSVTLPMVEKLSAIEAQTAQQFGKENCTELIRQIRILLNLLADNMRA</sequence>
<proteinExistence type="predicted"/>
<evidence type="ECO:0000313" key="2">
    <source>
        <dbReference type="EMBL" id="EGC18397.1"/>
    </source>
</evidence>
<dbReference type="InterPro" id="IPR000835">
    <property type="entry name" value="HTH_MarR-typ"/>
</dbReference>
<protein>
    <submittedName>
        <fullName evidence="2">Transcriptional regulator, MarR family</fullName>
    </submittedName>
</protein>